<evidence type="ECO:0000313" key="1">
    <source>
        <dbReference type="EMBL" id="GMA88169.1"/>
    </source>
</evidence>
<reference evidence="2" key="1">
    <citation type="journal article" date="2019" name="Int. J. Syst. Evol. Microbiol.">
        <title>The Global Catalogue of Microorganisms (GCM) 10K type strain sequencing project: providing services to taxonomists for standard genome sequencing and annotation.</title>
        <authorList>
            <consortium name="The Broad Institute Genomics Platform"/>
            <consortium name="The Broad Institute Genome Sequencing Center for Infectious Disease"/>
            <person name="Wu L."/>
            <person name="Ma J."/>
        </authorList>
    </citation>
    <scope>NUCLEOTIDE SEQUENCE [LARGE SCALE GENOMIC DNA]</scope>
    <source>
        <strain evidence="2">NBRC 108730</strain>
    </source>
</reference>
<dbReference type="EMBL" id="BSUZ01000001">
    <property type="protein sequence ID" value="GMA88169.1"/>
    <property type="molecule type" value="Genomic_DNA"/>
</dbReference>
<dbReference type="Proteomes" id="UP001157017">
    <property type="component" value="Unassembled WGS sequence"/>
</dbReference>
<gene>
    <name evidence="1" type="ORF">GCM10025868_34190</name>
</gene>
<sequence>MPPLLFTGRPALVEPMPPVPPYSPCTVSSTGLPSASIFTVYWPLPVKPSLPLTNDRLPLALPLLSKTPVNCCVPSAFSRTDPFTAAFASAVTPARVEAP</sequence>
<organism evidence="1 2">
    <name type="scientific">Angustibacter aerolatus</name>
    <dbReference type="NCBI Taxonomy" id="1162965"/>
    <lineage>
        <taxon>Bacteria</taxon>
        <taxon>Bacillati</taxon>
        <taxon>Actinomycetota</taxon>
        <taxon>Actinomycetes</taxon>
        <taxon>Kineosporiales</taxon>
        <taxon>Kineosporiaceae</taxon>
    </lineage>
</organism>
<protein>
    <submittedName>
        <fullName evidence="1">Uncharacterized protein</fullName>
    </submittedName>
</protein>
<comment type="caution">
    <text evidence="1">The sequence shown here is derived from an EMBL/GenBank/DDBJ whole genome shotgun (WGS) entry which is preliminary data.</text>
</comment>
<name>A0ABQ6JJV9_9ACTN</name>
<proteinExistence type="predicted"/>
<accession>A0ABQ6JJV9</accession>
<evidence type="ECO:0000313" key="2">
    <source>
        <dbReference type="Proteomes" id="UP001157017"/>
    </source>
</evidence>
<keyword evidence="2" id="KW-1185">Reference proteome</keyword>